<accession>A0A9P5XXS4</accession>
<evidence type="ECO:0000313" key="2">
    <source>
        <dbReference type="Proteomes" id="UP000807353"/>
    </source>
</evidence>
<dbReference type="AlphaFoldDB" id="A0A9P5XXS4"/>
<dbReference type="EMBL" id="MU150363">
    <property type="protein sequence ID" value="KAF9457646.1"/>
    <property type="molecule type" value="Genomic_DNA"/>
</dbReference>
<gene>
    <name evidence="1" type="ORF">BDZ94DRAFT_196311</name>
</gene>
<comment type="caution">
    <text evidence="1">The sequence shown here is derived from an EMBL/GenBank/DDBJ whole genome shotgun (WGS) entry which is preliminary data.</text>
</comment>
<sequence length="425" mass="47537">MRDARYPSMEEREIPTELLEIIVGLVHDDHTALKALAATSHRSLRQSQRLLFSSIILGQPDHSDIGLSPCQKLHNVMRESPHLATYVRHLSIIDGARHIDQPLHGWLGFLRNISPCREGSAFGWVAGEKTLPEVLCQLVNVEHLVIRGSISPLDPCLNWGKLPMDTRLALLATVQRPLLSSISISHTSAFIPLLSCATGPKSVILSNNCVESCQLQDMALQHPPQRICQIDTLDTGVSLNRDWSMLVEYGSWIDLSQLRSLTVRGTGSLWKHRELIQQLFKSSATLENLHVYLPSPCPPTYLTSLNPFLCLRSLCVDICPRNMTSGSGYATWLLQLISTVVNPNSIDTLAFQVSYSPLRDLFTPEEFTSLDIALSRPELSSLKLVRLKAVGVERERVIEYYQKLPSTHARKILSIETDTERGLQS</sequence>
<evidence type="ECO:0000313" key="1">
    <source>
        <dbReference type="EMBL" id="KAF9457646.1"/>
    </source>
</evidence>
<organism evidence="1 2">
    <name type="scientific">Collybia nuda</name>
    <dbReference type="NCBI Taxonomy" id="64659"/>
    <lineage>
        <taxon>Eukaryota</taxon>
        <taxon>Fungi</taxon>
        <taxon>Dikarya</taxon>
        <taxon>Basidiomycota</taxon>
        <taxon>Agaricomycotina</taxon>
        <taxon>Agaricomycetes</taxon>
        <taxon>Agaricomycetidae</taxon>
        <taxon>Agaricales</taxon>
        <taxon>Tricholomatineae</taxon>
        <taxon>Clitocybaceae</taxon>
        <taxon>Collybia</taxon>
    </lineage>
</organism>
<dbReference type="Proteomes" id="UP000807353">
    <property type="component" value="Unassembled WGS sequence"/>
</dbReference>
<proteinExistence type="predicted"/>
<dbReference type="OrthoDB" id="2788229at2759"/>
<reference evidence="1" key="1">
    <citation type="submission" date="2020-11" db="EMBL/GenBank/DDBJ databases">
        <authorList>
            <consortium name="DOE Joint Genome Institute"/>
            <person name="Ahrendt S."/>
            <person name="Riley R."/>
            <person name="Andreopoulos W."/>
            <person name="Labutti K."/>
            <person name="Pangilinan J."/>
            <person name="Ruiz-Duenas F.J."/>
            <person name="Barrasa J.M."/>
            <person name="Sanchez-Garcia M."/>
            <person name="Camarero S."/>
            <person name="Miyauchi S."/>
            <person name="Serrano A."/>
            <person name="Linde D."/>
            <person name="Babiker R."/>
            <person name="Drula E."/>
            <person name="Ayuso-Fernandez I."/>
            <person name="Pacheco R."/>
            <person name="Padilla G."/>
            <person name="Ferreira P."/>
            <person name="Barriuso J."/>
            <person name="Kellner H."/>
            <person name="Castanera R."/>
            <person name="Alfaro M."/>
            <person name="Ramirez L."/>
            <person name="Pisabarro A.G."/>
            <person name="Kuo A."/>
            <person name="Tritt A."/>
            <person name="Lipzen A."/>
            <person name="He G."/>
            <person name="Yan M."/>
            <person name="Ng V."/>
            <person name="Cullen D."/>
            <person name="Martin F."/>
            <person name="Rosso M.-N."/>
            <person name="Henrissat B."/>
            <person name="Hibbett D."/>
            <person name="Martinez A.T."/>
            <person name="Grigoriev I.V."/>
        </authorList>
    </citation>
    <scope>NUCLEOTIDE SEQUENCE</scope>
    <source>
        <strain evidence="1">CBS 247.69</strain>
    </source>
</reference>
<name>A0A9P5XXS4_9AGAR</name>
<keyword evidence="2" id="KW-1185">Reference proteome</keyword>
<protein>
    <submittedName>
        <fullName evidence="1">Uncharacterized protein</fullName>
    </submittedName>
</protein>